<proteinExistence type="predicted"/>
<dbReference type="Proteomes" id="UP000003045">
    <property type="component" value="Unassembled WGS sequence"/>
</dbReference>
<organism evidence="1 2">
    <name type="scientific">Mobiluncus mulieris ATCC 35239</name>
    <dbReference type="NCBI Taxonomy" id="871571"/>
    <lineage>
        <taxon>Bacteria</taxon>
        <taxon>Bacillati</taxon>
        <taxon>Actinomycetota</taxon>
        <taxon>Actinomycetes</taxon>
        <taxon>Actinomycetales</taxon>
        <taxon>Actinomycetaceae</taxon>
        <taxon>Mobiluncus</taxon>
    </lineage>
</organism>
<dbReference type="EMBL" id="AEET01000040">
    <property type="protein sequence ID" value="EFM45452.1"/>
    <property type="molecule type" value="Genomic_DNA"/>
</dbReference>
<evidence type="ECO:0000313" key="2">
    <source>
        <dbReference type="Proteomes" id="UP000003045"/>
    </source>
</evidence>
<sequence>MPPSGFFQGSFLNAILLDIKINCEVWGWHLMKMAPHATKHPQRDTTTRYT</sequence>
<dbReference type="HOGENOM" id="CLU_3119922_0_0_11"/>
<evidence type="ECO:0000313" key="1">
    <source>
        <dbReference type="EMBL" id="EFM45452.1"/>
    </source>
</evidence>
<accession>E0QSK2</accession>
<protein>
    <submittedName>
        <fullName evidence="1">Uncharacterized protein</fullName>
    </submittedName>
</protein>
<reference evidence="1" key="1">
    <citation type="submission" date="2010-08" db="EMBL/GenBank/DDBJ databases">
        <authorList>
            <person name="Muzny D."/>
            <person name="Qin X."/>
            <person name="Deng J."/>
            <person name="Jiang H."/>
            <person name="Liu Y."/>
            <person name="Qu J."/>
            <person name="Song X.-Z."/>
            <person name="Zhang L."/>
            <person name="Thornton R."/>
            <person name="Coyle M."/>
            <person name="Francisco L."/>
            <person name="Jackson L."/>
            <person name="Javaid M."/>
            <person name="Korchina V."/>
            <person name="Kovar C."/>
            <person name="Mata R."/>
            <person name="Mathew T."/>
            <person name="Ngo R."/>
            <person name="Nguyen L."/>
            <person name="Nguyen N."/>
            <person name="Okwuonu G."/>
            <person name="Ongeri F."/>
            <person name="Pham C."/>
            <person name="Simmons D."/>
            <person name="Wilczek-Boney K."/>
            <person name="Hale W."/>
            <person name="Jakkamsetti A."/>
            <person name="Pham P."/>
            <person name="Ruth R."/>
            <person name="San Lucas F."/>
            <person name="Warren J."/>
            <person name="Zhang J."/>
            <person name="Zhao Z."/>
            <person name="Zhou C."/>
            <person name="Zhu D."/>
            <person name="Lee S."/>
            <person name="Bess C."/>
            <person name="Blankenburg K."/>
            <person name="Forbes L."/>
            <person name="Fu Q."/>
            <person name="Gubbala S."/>
            <person name="Hirani K."/>
            <person name="Jayaseelan J.C."/>
            <person name="Lara F."/>
            <person name="Munidasa M."/>
            <person name="Palculict T."/>
            <person name="Patil S."/>
            <person name="Pu L.-L."/>
            <person name="Saada N."/>
            <person name="Tang L."/>
            <person name="Weissenberger G."/>
            <person name="Zhu Y."/>
            <person name="Hemphill L."/>
            <person name="Shang Y."/>
            <person name="Youmans B."/>
            <person name="Ayvaz T."/>
            <person name="Ross M."/>
            <person name="Santibanez J."/>
            <person name="Aqrawi P."/>
            <person name="Gross S."/>
            <person name="Joshi V."/>
            <person name="Fowler G."/>
            <person name="Nazareth L."/>
            <person name="Reid J."/>
            <person name="Worley K."/>
            <person name="Petrosino J."/>
            <person name="Highlander S."/>
            <person name="Gibbs R."/>
        </authorList>
    </citation>
    <scope>NUCLEOTIDE SEQUENCE [LARGE SCALE GENOMIC DNA]</scope>
    <source>
        <strain evidence="1">ATCC 35239</strain>
    </source>
</reference>
<name>E0QSK2_9ACTO</name>
<dbReference type="AlphaFoldDB" id="E0QSK2"/>
<comment type="caution">
    <text evidence="1">The sequence shown here is derived from an EMBL/GenBank/DDBJ whole genome shotgun (WGS) entry which is preliminary data.</text>
</comment>
<keyword evidence="2" id="KW-1185">Reference proteome</keyword>
<gene>
    <name evidence="1" type="ORF">HMPREF0580_1867</name>
</gene>